<evidence type="ECO:0000313" key="3">
    <source>
        <dbReference type="Proteomes" id="UP001055117"/>
    </source>
</evidence>
<feature type="signal peptide" evidence="1">
    <location>
        <begin position="1"/>
        <end position="21"/>
    </location>
</feature>
<sequence length="99" mass="10572">MKTFVLACSLGAILMSGAAYAADTQQPIDPKLIIRTSGDGLDADAYAQGNDRSGGMWRNAIGASGSLAAQRPVIVGSVPTDRQWSHLRSRQRRAYSDAY</sequence>
<dbReference type="EMBL" id="BPQG01000081">
    <property type="protein sequence ID" value="GJD46541.1"/>
    <property type="molecule type" value="Genomic_DNA"/>
</dbReference>
<reference evidence="2 3" key="1">
    <citation type="journal article" date="2021" name="Front. Microbiol.">
        <title>Comprehensive Comparative Genomics and Phenotyping of Methylobacterium Species.</title>
        <authorList>
            <person name="Alessa O."/>
            <person name="Ogura Y."/>
            <person name="Fujitani Y."/>
            <person name="Takami H."/>
            <person name="Hayashi T."/>
            <person name="Sahin N."/>
            <person name="Tani A."/>
        </authorList>
    </citation>
    <scope>NUCLEOTIDE SEQUENCE [LARGE SCALE GENOMIC DNA]</scope>
    <source>
        <strain evidence="2 3">DSM 23679</strain>
    </source>
</reference>
<protein>
    <submittedName>
        <fullName evidence="2">Uncharacterized protein</fullName>
    </submittedName>
</protein>
<accession>A0ABQ4QNC3</accession>
<evidence type="ECO:0000313" key="2">
    <source>
        <dbReference type="EMBL" id="GJD46541.1"/>
    </source>
</evidence>
<keyword evidence="1" id="KW-0732">Signal</keyword>
<feature type="chain" id="PRO_5045197942" evidence="1">
    <location>
        <begin position="22"/>
        <end position="99"/>
    </location>
</feature>
<comment type="caution">
    <text evidence="2">The sequence shown here is derived from an EMBL/GenBank/DDBJ whole genome shotgun (WGS) entry which is preliminary data.</text>
</comment>
<organism evidence="2 3">
    <name type="scientific">Methylobacterium cerastii</name>
    <dbReference type="NCBI Taxonomy" id="932741"/>
    <lineage>
        <taxon>Bacteria</taxon>
        <taxon>Pseudomonadati</taxon>
        <taxon>Pseudomonadota</taxon>
        <taxon>Alphaproteobacteria</taxon>
        <taxon>Hyphomicrobiales</taxon>
        <taxon>Methylobacteriaceae</taxon>
        <taxon>Methylobacterium</taxon>
    </lineage>
</organism>
<proteinExistence type="predicted"/>
<dbReference type="RefSeq" id="WP_238272948.1">
    <property type="nucleotide sequence ID" value="NZ_BPQG01000081.1"/>
</dbReference>
<name>A0ABQ4QNC3_9HYPH</name>
<keyword evidence="3" id="KW-1185">Reference proteome</keyword>
<dbReference type="Proteomes" id="UP001055117">
    <property type="component" value="Unassembled WGS sequence"/>
</dbReference>
<evidence type="ECO:0000256" key="1">
    <source>
        <dbReference type="SAM" id="SignalP"/>
    </source>
</evidence>
<gene>
    <name evidence="2" type="ORF">AFCDBAGC_4423</name>
</gene>